<evidence type="ECO:0000256" key="2">
    <source>
        <dbReference type="ARBA" id="ARBA00006671"/>
    </source>
</evidence>
<evidence type="ECO:0000256" key="1">
    <source>
        <dbReference type="ARBA" id="ARBA00004561"/>
    </source>
</evidence>
<keyword evidence="4" id="KW-0281">Fimbrium</keyword>
<sequence>MKKSVISASLFAILSAATLSAQAASTGTITFQGELTDTTCEVDINGQGSDATIVLPTVGVNQLTASGDTTGRTSFNMNISDCVIGTQGGHSKVAAFFQPGNTVDLSTGRLKNVGGSATNVDLRLLDASNSYSPINVGNTDQVTGMAYVDIQPNGTAFLPYAVEYYANAQTTPGSVTSSVVYNLQYK</sequence>
<gene>
    <name evidence="6" type="ORF">EJE24_22665</name>
</gene>
<feature type="chain" id="PRO_5018542904" evidence="5">
    <location>
        <begin position="24"/>
        <end position="186"/>
    </location>
</feature>
<dbReference type="Pfam" id="PF16970">
    <property type="entry name" value="FimA"/>
    <property type="match status" value="1"/>
</dbReference>
<proteinExistence type="inferred from homology"/>
<dbReference type="SUPFAM" id="SSF49401">
    <property type="entry name" value="Bacterial adhesins"/>
    <property type="match status" value="1"/>
</dbReference>
<dbReference type="InterPro" id="IPR008966">
    <property type="entry name" value="Adhesion_dom_sf"/>
</dbReference>
<dbReference type="RefSeq" id="WP_125915636.1">
    <property type="nucleotide sequence ID" value="NZ_RWHU01000012.1"/>
</dbReference>
<dbReference type="PANTHER" id="PTHR33420:SF3">
    <property type="entry name" value="FIMBRIAL SUBUNIT ELFA"/>
    <property type="match status" value="1"/>
</dbReference>
<evidence type="ECO:0000313" key="6">
    <source>
        <dbReference type="EMBL" id="RSK63152.1"/>
    </source>
</evidence>
<protein>
    <submittedName>
        <fullName evidence="6">Type 1 fimbrial protein</fullName>
    </submittedName>
</protein>
<keyword evidence="3 5" id="KW-0732">Signal</keyword>
<dbReference type="Gene3D" id="2.60.40.1090">
    <property type="entry name" value="Fimbrial-type adhesion domain"/>
    <property type="match status" value="1"/>
</dbReference>
<evidence type="ECO:0000256" key="3">
    <source>
        <dbReference type="ARBA" id="ARBA00022729"/>
    </source>
</evidence>
<comment type="subcellular location">
    <subcellularLocation>
        <location evidence="1">Fimbrium</location>
    </subcellularLocation>
</comment>
<evidence type="ECO:0000256" key="5">
    <source>
        <dbReference type="SAM" id="SignalP"/>
    </source>
</evidence>
<accession>A0A3R9QJC0</accession>
<comment type="similarity">
    <text evidence="2">Belongs to the fimbrial protein family.</text>
</comment>
<reference evidence="6 7" key="1">
    <citation type="submission" date="2018-12" db="EMBL/GenBank/DDBJ databases">
        <title>The Genome Submission of two Enterobacter spp. strains.</title>
        <authorList>
            <person name="Wu W."/>
            <person name="Wei L."/>
            <person name="Feng Y."/>
            <person name="Zong Z."/>
        </authorList>
    </citation>
    <scope>NUCLEOTIDE SEQUENCE [LARGE SCALE GENOMIC DNA]</scope>
    <source>
        <strain evidence="6 7">WCHEHu045002</strain>
    </source>
</reference>
<dbReference type="GO" id="GO:0009289">
    <property type="term" value="C:pilus"/>
    <property type="evidence" value="ECO:0007669"/>
    <property type="project" value="UniProtKB-SubCell"/>
</dbReference>
<dbReference type="AlphaFoldDB" id="A0A3R9QJC0"/>
<name>A0A3R9QJC0_9ENTR</name>
<comment type="caution">
    <text evidence="6">The sequence shown here is derived from an EMBL/GenBank/DDBJ whole genome shotgun (WGS) entry which is preliminary data.</text>
</comment>
<dbReference type="Proteomes" id="UP000276389">
    <property type="component" value="Unassembled WGS sequence"/>
</dbReference>
<evidence type="ECO:0000313" key="7">
    <source>
        <dbReference type="Proteomes" id="UP000276389"/>
    </source>
</evidence>
<dbReference type="PANTHER" id="PTHR33420">
    <property type="entry name" value="FIMBRIAL SUBUNIT ELFA-RELATED"/>
    <property type="match status" value="1"/>
</dbReference>
<dbReference type="EMBL" id="RWHU01000012">
    <property type="protein sequence ID" value="RSK63152.1"/>
    <property type="molecule type" value="Genomic_DNA"/>
</dbReference>
<organism evidence="6 7">
    <name type="scientific">Enterobacter huaxiensis</name>
    <dbReference type="NCBI Taxonomy" id="2494702"/>
    <lineage>
        <taxon>Bacteria</taxon>
        <taxon>Pseudomonadati</taxon>
        <taxon>Pseudomonadota</taxon>
        <taxon>Gammaproteobacteria</taxon>
        <taxon>Enterobacterales</taxon>
        <taxon>Enterobacteriaceae</taxon>
        <taxon>Enterobacter</taxon>
    </lineage>
</organism>
<dbReference type="InterPro" id="IPR036937">
    <property type="entry name" value="Adhesion_dom_fimbrial_sf"/>
</dbReference>
<evidence type="ECO:0000256" key="4">
    <source>
        <dbReference type="ARBA" id="ARBA00023263"/>
    </source>
</evidence>
<dbReference type="InterPro" id="IPR039458">
    <property type="entry name" value="FimA-like"/>
</dbReference>
<dbReference type="GO" id="GO:0043709">
    <property type="term" value="P:cell adhesion involved in single-species biofilm formation"/>
    <property type="evidence" value="ECO:0007669"/>
    <property type="project" value="TreeGrafter"/>
</dbReference>
<dbReference type="InterPro" id="IPR050263">
    <property type="entry name" value="Bact_Fimbrial_Adh_Pro"/>
</dbReference>
<feature type="signal peptide" evidence="5">
    <location>
        <begin position="1"/>
        <end position="23"/>
    </location>
</feature>